<dbReference type="Proteomes" id="UP000275408">
    <property type="component" value="Unassembled WGS sequence"/>
</dbReference>
<comment type="caution">
    <text evidence="2">The sequence shown here is derived from an EMBL/GenBank/DDBJ whole genome shotgun (WGS) entry which is preliminary data.</text>
</comment>
<evidence type="ECO:0000313" key="3">
    <source>
        <dbReference type="Proteomes" id="UP000275408"/>
    </source>
</evidence>
<dbReference type="AlphaFoldDB" id="A0A3M6TPT0"/>
<reference evidence="2 3" key="1">
    <citation type="journal article" date="2018" name="Sci. Rep.">
        <title>Comparative analysis of the Pocillopora damicornis genome highlights role of immune system in coral evolution.</title>
        <authorList>
            <person name="Cunning R."/>
            <person name="Bay R.A."/>
            <person name="Gillette P."/>
            <person name="Baker A.C."/>
            <person name="Traylor-Knowles N."/>
        </authorList>
    </citation>
    <scope>NUCLEOTIDE SEQUENCE [LARGE SCALE GENOMIC DNA]</scope>
    <source>
        <strain evidence="2">RSMAS</strain>
        <tissue evidence="2">Whole animal</tissue>
    </source>
</reference>
<dbReference type="EMBL" id="RCHS01003233">
    <property type="protein sequence ID" value="RMX43264.1"/>
    <property type="molecule type" value="Genomic_DNA"/>
</dbReference>
<gene>
    <name evidence="2" type="ORF">pdam_00018561</name>
</gene>
<evidence type="ECO:0000313" key="2">
    <source>
        <dbReference type="EMBL" id="RMX43264.1"/>
    </source>
</evidence>
<name>A0A3M6TPT0_POCDA</name>
<accession>A0A3M6TPT0</accession>
<organism evidence="2 3">
    <name type="scientific">Pocillopora damicornis</name>
    <name type="common">Cauliflower coral</name>
    <name type="synonym">Millepora damicornis</name>
    <dbReference type="NCBI Taxonomy" id="46731"/>
    <lineage>
        <taxon>Eukaryota</taxon>
        <taxon>Metazoa</taxon>
        <taxon>Cnidaria</taxon>
        <taxon>Anthozoa</taxon>
        <taxon>Hexacorallia</taxon>
        <taxon>Scleractinia</taxon>
        <taxon>Astrocoeniina</taxon>
        <taxon>Pocilloporidae</taxon>
        <taxon>Pocillopora</taxon>
    </lineage>
</organism>
<evidence type="ECO:0000256" key="1">
    <source>
        <dbReference type="SAM" id="MobiDB-lite"/>
    </source>
</evidence>
<dbReference type="PROSITE" id="PS51257">
    <property type="entry name" value="PROKAR_LIPOPROTEIN"/>
    <property type="match status" value="1"/>
</dbReference>
<feature type="region of interest" description="Disordered" evidence="1">
    <location>
        <begin position="89"/>
        <end position="111"/>
    </location>
</feature>
<keyword evidence="3" id="KW-1185">Reference proteome</keyword>
<protein>
    <submittedName>
        <fullName evidence="2">Uncharacterized protein</fullName>
    </submittedName>
</protein>
<proteinExistence type="predicted"/>
<sequence>MRGTGFIIIPIFLLACDDNESIMIHTLDFRHPRTKLNNVQSSLHTNLNKLKGLSISLKVESLKGFSTSIKEESVTERYHIGKYKRYTDDPSVPVPKSTKLDHSKRSATRSNTAISIPQSVVSTELKAVWQRTDTSGSNALMALSCSTSSKKILEHFFTKFHVYNLKHQVE</sequence>